<keyword evidence="6 14" id="KW-1133">Transmembrane helix</keyword>
<dbReference type="InterPro" id="IPR028987">
    <property type="entry name" value="ATP_synth_B-like_membr_sf"/>
</dbReference>
<keyword evidence="2 12" id="KW-0813">Transport</keyword>
<dbReference type="InterPro" id="IPR050059">
    <property type="entry name" value="ATP_synthase_B_chain"/>
</dbReference>
<dbReference type="AlphaFoldDB" id="K2FWI5"/>
<comment type="caution">
    <text evidence="15">The sequence shown here is derived from an EMBL/GenBank/DDBJ whole genome shotgun (WGS) entry which is preliminary data.</text>
</comment>
<keyword evidence="8 14" id="KW-0472">Membrane</keyword>
<evidence type="ECO:0000313" key="15">
    <source>
        <dbReference type="EMBL" id="EKE26242.1"/>
    </source>
</evidence>
<proteinExistence type="inferred from homology"/>
<keyword evidence="4 12" id="KW-0812">Transmembrane</keyword>
<dbReference type="GO" id="GO:0046961">
    <property type="term" value="F:proton-transporting ATPase activity, rotational mechanism"/>
    <property type="evidence" value="ECO:0007669"/>
    <property type="project" value="TreeGrafter"/>
</dbReference>
<keyword evidence="13" id="KW-0175">Coiled coil</keyword>
<evidence type="ECO:0000256" key="11">
    <source>
        <dbReference type="ARBA" id="ARBA00037847"/>
    </source>
</evidence>
<dbReference type="InterPro" id="IPR002146">
    <property type="entry name" value="ATP_synth_b/b'su_bac/chlpt"/>
</dbReference>
<gene>
    <name evidence="15" type="ORF">ACD_4C00357G0001</name>
</gene>
<feature type="transmembrane region" description="Helical" evidence="14">
    <location>
        <begin position="6"/>
        <end position="24"/>
    </location>
</feature>
<dbReference type="PANTHER" id="PTHR33445">
    <property type="entry name" value="ATP SYNTHASE SUBUNIT B', CHLOROPLASTIC"/>
    <property type="match status" value="1"/>
</dbReference>
<keyword evidence="3 12" id="KW-0138">CF(0)</keyword>
<dbReference type="PANTHER" id="PTHR33445:SF2">
    <property type="entry name" value="ATP SYNTHASE SUBUNIT B', CHLOROPLASTIC"/>
    <property type="match status" value="1"/>
</dbReference>
<accession>K2FWI5</accession>
<evidence type="ECO:0000256" key="10">
    <source>
        <dbReference type="ARBA" id="ARBA00025198"/>
    </source>
</evidence>
<evidence type="ECO:0000256" key="13">
    <source>
        <dbReference type="SAM" id="Coils"/>
    </source>
</evidence>
<evidence type="ECO:0000256" key="7">
    <source>
        <dbReference type="ARBA" id="ARBA00023065"/>
    </source>
</evidence>
<dbReference type="GO" id="GO:0015986">
    <property type="term" value="P:proton motive force-driven ATP synthesis"/>
    <property type="evidence" value="ECO:0007669"/>
    <property type="project" value="InterPro"/>
</dbReference>
<protein>
    <recommendedName>
        <fullName evidence="16">ATP synthase subunit b</fullName>
    </recommendedName>
</protein>
<evidence type="ECO:0000256" key="3">
    <source>
        <dbReference type="ARBA" id="ARBA00022547"/>
    </source>
</evidence>
<evidence type="ECO:0000256" key="4">
    <source>
        <dbReference type="ARBA" id="ARBA00022692"/>
    </source>
</evidence>
<evidence type="ECO:0000256" key="14">
    <source>
        <dbReference type="SAM" id="Phobius"/>
    </source>
</evidence>
<comment type="subcellular location">
    <subcellularLocation>
        <location evidence="11">Endomembrane system</location>
        <topology evidence="11">Single-pass membrane protein</topology>
    </subcellularLocation>
</comment>
<comment type="similarity">
    <text evidence="1 12">Belongs to the ATPase B chain family.</text>
</comment>
<reference evidence="15" key="1">
    <citation type="journal article" date="2012" name="Science">
        <title>Fermentation, hydrogen, and sulfur metabolism in multiple uncultivated bacterial phyla.</title>
        <authorList>
            <person name="Wrighton K.C."/>
            <person name="Thomas B.C."/>
            <person name="Sharon I."/>
            <person name="Miller C.S."/>
            <person name="Castelle C.J."/>
            <person name="VerBerkmoes N.C."/>
            <person name="Wilkins M.J."/>
            <person name="Hettich R.L."/>
            <person name="Lipton M.S."/>
            <person name="Williams K.H."/>
            <person name="Long P.E."/>
            <person name="Banfield J.F."/>
        </authorList>
    </citation>
    <scope>NUCLEOTIDE SEQUENCE [LARGE SCALE GENOMIC DNA]</scope>
</reference>
<keyword evidence="7 12" id="KW-0406">Ion transport</keyword>
<evidence type="ECO:0000256" key="1">
    <source>
        <dbReference type="ARBA" id="ARBA00005513"/>
    </source>
</evidence>
<dbReference type="Pfam" id="PF00430">
    <property type="entry name" value="ATP-synt_B"/>
    <property type="match status" value="1"/>
</dbReference>
<feature type="coiled-coil region" evidence="13">
    <location>
        <begin position="43"/>
        <end position="81"/>
    </location>
</feature>
<keyword evidence="9" id="KW-0066">ATP synthesis</keyword>
<comment type="function">
    <text evidence="10">F(1)F(0) ATP synthase produces ATP from ADP in the presence of a proton or sodium gradient. F-type ATPases consist of two structural domains, F(1) containing the extramembraneous catalytic core and F(0) containing the membrane proton channel, linked together by a central stalk and a peripheral stalk. During catalysis, ATP synthesis in the catalytic domain of F(1) is coupled via a rotary mechanism of the central stalk subunits to proton translocation.</text>
</comment>
<evidence type="ECO:0000256" key="6">
    <source>
        <dbReference type="ARBA" id="ARBA00022989"/>
    </source>
</evidence>
<evidence type="ECO:0000256" key="5">
    <source>
        <dbReference type="ARBA" id="ARBA00022781"/>
    </source>
</evidence>
<keyword evidence="5 12" id="KW-0375">Hydrogen ion transport</keyword>
<organism evidence="15">
    <name type="scientific">uncultured bacterium</name>
    <name type="common">gcode 4</name>
    <dbReference type="NCBI Taxonomy" id="1234023"/>
    <lineage>
        <taxon>Bacteria</taxon>
        <taxon>environmental samples</taxon>
    </lineage>
</organism>
<dbReference type="EMBL" id="AMFJ01000873">
    <property type="protein sequence ID" value="EKE26242.1"/>
    <property type="molecule type" value="Genomic_DNA"/>
</dbReference>
<sequence length="158" mass="18827">MDSFINLWSFIIQFINIVIIIFILNKFLFKPYLKYLHAEELKRKELEEAHTKLHDIKDEAKKEAKQIVDDAKKESQFIKAQWEMLAKEETIWIINEAKEEAEKIKSKALLDIENERKSMNAWMKEKILEVALKLNSKIFSKNDANIDFIKKTLENEKI</sequence>
<evidence type="ECO:0000256" key="8">
    <source>
        <dbReference type="ARBA" id="ARBA00023136"/>
    </source>
</evidence>
<evidence type="ECO:0008006" key="16">
    <source>
        <dbReference type="Google" id="ProtNLM"/>
    </source>
</evidence>
<evidence type="ECO:0000256" key="12">
    <source>
        <dbReference type="RuleBase" id="RU003848"/>
    </source>
</evidence>
<dbReference type="SUPFAM" id="SSF81573">
    <property type="entry name" value="F1F0 ATP synthase subunit B, membrane domain"/>
    <property type="match status" value="1"/>
</dbReference>
<dbReference type="GO" id="GO:0045259">
    <property type="term" value="C:proton-transporting ATP synthase complex"/>
    <property type="evidence" value="ECO:0007669"/>
    <property type="project" value="UniProtKB-KW"/>
</dbReference>
<name>K2FWI5_9BACT</name>
<dbReference type="GO" id="GO:0012505">
    <property type="term" value="C:endomembrane system"/>
    <property type="evidence" value="ECO:0007669"/>
    <property type="project" value="UniProtKB-SubCell"/>
</dbReference>
<evidence type="ECO:0000256" key="2">
    <source>
        <dbReference type="ARBA" id="ARBA00022448"/>
    </source>
</evidence>
<dbReference type="CDD" id="cd06503">
    <property type="entry name" value="ATP-synt_Fo_b"/>
    <property type="match status" value="1"/>
</dbReference>
<evidence type="ECO:0000256" key="9">
    <source>
        <dbReference type="ARBA" id="ARBA00023310"/>
    </source>
</evidence>